<sequence>MNNEFSTNVFSYKIRIQFSFIVDDPTLSCILNTIANQDISITGCLQTKPLETDNNYNFNLVRLTVGSPDAETSRDLEGVKNTLNSFGIKFEEKPVIQVLQIISGIPGIISGLFRALWCNVTVNAFYIGEDNRYFIDVSDVCKALLILSETPTIQCPIKCSPSCKTN</sequence>
<keyword evidence="2" id="KW-1185">Reference proteome</keyword>
<dbReference type="Proteomes" id="UP000216024">
    <property type="component" value="Unassembled WGS sequence"/>
</dbReference>
<evidence type="ECO:0000313" key="2">
    <source>
        <dbReference type="Proteomes" id="UP000216024"/>
    </source>
</evidence>
<evidence type="ECO:0000313" key="1">
    <source>
        <dbReference type="EMBL" id="PAB56363.1"/>
    </source>
</evidence>
<comment type="caution">
    <text evidence="1">The sequence shown here is derived from an EMBL/GenBank/DDBJ whole genome shotgun (WGS) entry which is preliminary data.</text>
</comment>
<evidence type="ECO:0008006" key="3">
    <source>
        <dbReference type="Google" id="ProtNLM"/>
    </source>
</evidence>
<dbReference type="AlphaFoldDB" id="A0A267MC21"/>
<accession>A0A267MC21</accession>
<dbReference type="RefSeq" id="WP_095136072.1">
    <property type="nucleotide sequence ID" value="NZ_NIBG01000035.1"/>
</dbReference>
<protein>
    <recommendedName>
        <fullName evidence="3">ACT domain-containing protein</fullName>
    </recommendedName>
</protein>
<proteinExistence type="predicted"/>
<dbReference type="EMBL" id="NIBG01000035">
    <property type="protein sequence ID" value="PAB56363.1"/>
    <property type="molecule type" value="Genomic_DNA"/>
</dbReference>
<reference evidence="1 2" key="1">
    <citation type="submission" date="2017-06" db="EMBL/GenBank/DDBJ databases">
        <title>Draft genome sequence of anaerobic fermentative bacterium Anaeromicrobium sediminis DY2726D isolated from West Pacific Ocean sediments.</title>
        <authorList>
            <person name="Zeng X."/>
        </authorList>
    </citation>
    <scope>NUCLEOTIDE SEQUENCE [LARGE SCALE GENOMIC DNA]</scope>
    <source>
        <strain evidence="1 2">DY2726D</strain>
    </source>
</reference>
<gene>
    <name evidence="1" type="ORF">CCE28_20940</name>
</gene>
<name>A0A267MC21_9FIRM</name>
<organism evidence="1 2">
    <name type="scientific">Anaeromicrobium sediminis</name>
    <dbReference type="NCBI Taxonomy" id="1478221"/>
    <lineage>
        <taxon>Bacteria</taxon>
        <taxon>Bacillati</taxon>
        <taxon>Bacillota</taxon>
        <taxon>Clostridia</taxon>
        <taxon>Peptostreptococcales</taxon>
        <taxon>Thermotaleaceae</taxon>
        <taxon>Anaeromicrobium</taxon>
    </lineage>
</organism>
<dbReference type="OrthoDB" id="2987322at2"/>